<dbReference type="EMBL" id="WHNZ01000042">
    <property type="protein sequence ID" value="NOV02334.1"/>
    <property type="molecule type" value="Genomic_DNA"/>
</dbReference>
<proteinExistence type="predicted"/>
<evidence type="ECO:0000259" key="2">
    <source>
        <dbReference type="PROSITE" id="PS50975"/>
    </source>
</evidence>
<dbReference type="InterPro" id="IPR011761">
    <property type="entry name" value="ATP-grasp"/>
</dbReference>
<evidence type="ECO:0000313" key="4">
    <source>
        <dbReference type="Proteomes" id="UP000618579"/>
    </source>
</evidence>
<keyword evidence="1" id="KW-0547">Nucleotide-binding</keyword>
<dbReference type="Proteomes" id="UP000618579">
    <property type="component" value="Unassembled WGS sequence"/>
</dbReference>
<protein>
    <recommendedName>
        <fullName evidence="2">ATP-grasp domain-containing protein</fullName>
    </recommendedName>
</protein>
<dbReference type="InterPro" id="IPR026838">
    <property type="entry name" value="YheC/D"/>
</dbReference>
<comment type="caution">
    <text evidence="3">The sequence shown here is derived from an EMBL/GenBank/DDBJ whole genome shotgun (WGS) entry which is preliminary data.</text>
</comment>
<dbReference type="RefSeq" id="WP_171685156.1">
    <property type="nucleotide sequence ID" value="NZ_WHNZ01000042.1"/>
</dbReference>
<name>A0ABX1ZQI0_9BACL</name>
<sequence length="357" mass="41005">MRQRIGILLDSATFKGILLNKTGYESLNLYNKAAEELMLKPFYMTLHKIRNKTAVGFAYNGTRYKLEKTKLPSVTHNRAITLISSSKSKLSKLAENTVLFNRFNRYSKHRIHRILIKKPELRQYMPHTVKYSIANLERFAMKYTSIYIKPSSGSVGEGIIKMSQVRNGMWKITLMKGKSIIKSKKSTLSFINNFIGNKKYIIQETIPLALYKNRPYDLRVSVQRGIDGNWKVTGIVGKVAAKGRHVTNVAKGGRVRRYEELFQESGFPVLEAKETIRKSALQIAQFLGETIPHLADIGLDMGLDKDGKVKFIEMNARDQRITFKKAKLFQTFYKTYLTPLQYGKYLLEARNKVSTRN</sequence>
<keyword evidence="4" id="KW-1185">Reference proteome</keyword>
<evidence type="ECO:0000313" key="3">
    <source>
        <dbReference type="EMBL" id="NOV02334.1"/>
    </source>
</evidence>
<dbReference type="Gene3D" id="3.30.470.20">
    <property type="entry name" value="ATP-grasp fold, B domain"/>
    <property type="match status" value="1"/>
</dbReference>
<organism evidence="3 4">
    <name type="scientific">Paenibacillus planticolens</name>
    <dbReference type="NCBI Taxonomy" id="2654976"/>
    <lineage>
        <taxon>Bacteria</taxon>
        <taxon>Bacillati</taxon>
        <taxon>Bacillota</taxon>
        <taxon>Bacilli</taxon>
        <taxon>Bacillales</taxon>
        <taxon>Paenibacillaceae</taxon>
        <taxon>Paenibacillus</taxon>
    </lineage>
</organism>
<dbReference type="SUPFAM" id="SSF56059">
    <property type="entry name" value="Glutathione synthetase ATP-binding domain-like"/>
    <property type="match status" value="1"/>
</dbReference>
<keyword evidence="1" id="KW-0067">ATP-binding</keyword>
<dbReference type="PROSITE" id="PS50975">
    <property type="entry name" value="ATP_GRASP"/>
    <property type="match status" value="1"/>
</dbReference>
<reference evidence="3 4" key="1">
    <citation type="submission" date="2019-10" db="EMBL/GenBank/DDBJ databases">
        <title>Description of Paenibacillus pedi sp. nov.</title>
        <authorList>
            <person name="Carlier A."/>
            <person name="Qi S."/>
        </authorList>
    </citation>
    <scope>NUCLEOTIDE SEQUENCE [LARGE SCALE GENOMIC DNA]</scope>
    <source>
        <strain evidence="3 4">LMG 31457</strain>
    </source>
</reference>
<evidence type="ECO:0000256" key="1">
    <source>
        <dbReference type="PROSITE-ProRule" id="PRU00409"/>
    </source>
</evidence>
<feature type="domain" description="ATP-grasp" evidence="2">
    <location>
        <begin position="118"/>
        <end position="351"/>
    </location>
</feature>
<dbReference type="Pfam" id="PF14398">
    <property type="entry name" value="ATPgrasp_YheCD"/>
    <property type="match status" value="1"/>
</dbReference>
<accession>A0ABX1ZQI0</accession>
<gene>
    <name evidence="3" type="ORF">GC097_20200</name>
</gene>